<proteinExistence type="inferred from homology"/>
<comment type="similarity">
    <text evidence="3">Belongs to the gasdermin family.</text>
</comment>
<comment type="subcellular location">
    <subcellularLocation>
        <location evidence="2">Cell membrane</location>
        <topology evidence="2">Multi-pass membrane protein</topology>
    </subcellularLocation>
    <subcellularLocation>
        <location evidence="1">Cytoplasm</location>
    </subcellularLocation>
</comment>
<keyword evidence="8" id="KW-0812">Transmembrane</keyword>
<evidence type="ECO:0000256" key="5">
    <source>
        <dbReference type="ARBA" id="ARBA00022475"/>
    </source>
</evidence>
<feature type="domain" description="Gasdermin PUB" evidence="13">
    <location>
        <begin position="287"/>
        <end position="459"/>
    </location>
</feature>
<keyword evidence="9" id="KW-0472">Membrane</keyword>
<protein>
    <submittedName>
        <fullName evidence="14">GSDME protein</fullName>
    </submittedName>
</protein>
<keyword evidence="15" id="KW-1185">Reference proteome</keyword>
<dbReference type="AlphaFoldDB" id="A0A7K7SYG0"/>
<keyword evidence="5" id="KW-1003">Cell membrane</keyword>
<dbReference type="InterPro" id="IPR042377">
    <property type="entry name" value="GSDME"/>
</dbReference>
<dbReference type="Pfam" id="PF17708">
    <property type="entry name" value="Gasdermin_C"/>
    <property type="match status" value="1"/>
</dbReference>
<evidence type="ECO:0000313" key="14">
    <source>
        <dbReference type="EMBL" id="NXA09568.1"/>
    </source>
</evidence>
<evidence type="ECO:0000259" key="13">
    <source>
        <dbReference type="Pfam" id="PF17708"/>
    </source>
</evidence>
<dbReference type="InterPro" id="IPR040460">
    <property type="entry name" value="Gasdermin_pore"/>
</dbReference>
<name>A0A7K7SYG0_9TYRA</name>
<evidence type="ECO:0000256" key="6">
    <source>
        <dbReference type="ARBA" id="ARBA00022490"/>
    </source>
</evidence>
<dbReference type="OrthoDB" id="8815334at2759"/>
<dbReference type="EMBL" id="VZSY01000291">
    <property type="protein sequence ID" value="NXA09568.1"/>
    <property type="molecule type" value="Genomic_DNA"/>
</dbReference>
<dbReference type="PANTHER" id="PTHR15207">
    <property type="entry name" value="NONSYNDROMIC HEARING IMPAIRMENT PROTEIN"/>
    <property type="match status" value="1"/>
</dbReference>
<evidence type="ECO:0000256" key="8">
    <source>
        <dbReference type="ARBA" id="ARBA00022692"/>
    </source>
</evidence>
<evidence type="ECO:0000256" key="1">
    <source>
        <dbReference type="ARBA" id="ARBA00004496"/>
    </source>
</evidence>
<evidence type="ECO:0000259" key="12">
    <source>
        <dbReference type="Pfam" id="PF04598"/>
    </source>
</evidence>
<keyword evidence="6" id="KW-0963">Cytoplasm</keyword>
<keyword evidence="4" id="KW-1134">Transmembrane beta strand</keyword>
<evidence type="ECO:0000256" key="4">
    <source>
        <dbReference type="ARBA" id="ARBA00022452"/>
    </source>
</evidence>
<evidence type="ECO:0000256" key="7">
    <source>
        <dbReference type="ARBA" id="ARBA00022590"/>
    </source>
</evidence>
<feature type="non-terminal residue" evidence="14">
    <location>
        <position position="1"/>
    </location>
</feature>
<gene>
    <name evidence="14" type="primary">Gsdme</name>
    <name evidence="14" type="ORF">SAPAEN_R05302</name>
</gene>
<dbReference type="Pfam" id="PF04598">
    <property type="entry name" value="Gasdermin"/>
    <property type="match status" value="1"/>
</dbReference>
<evidence type="ECO:0000313" key="15">
    <source>
        <dbReference type="Proteomes" id="UP000589485"/>
    </source>
</evidence>
<dbReference type="PANTHER" id="PTHR15207:SF1">
    <property type="entry name" value="GASDERMIN-E"/>
    <property type="match status" value="1"/>
</dbReference>
<keyword evidence="7" id="KW-1210">Necrosis</keyword>
<organism evidence="14 15">
    <name type="scientific">Sapayoa aenigma</name>
    <name type="common">broad-billed sapayoa</name>
    <dbReference type="NCBI Taxonomy" id="239371"/>
    <lineage>
        <taxon>Eukaryota</taxon>
        <taxon>Metazoa</taxon>
        <taxon>Chordata</taxon>
        <taxon>Craniata</taxon>
        <taxon>Vertebrata</taxon>
        <taxon>Euteleostomi</taxon>
        <taxon>Archelosauria</taxon>
        <taxon>Archosauria</taxon>
        <taxon>Dinosauria</taxon>
        <taxon>Saurischia</taxon>
        <taxon>Theropoda</taxon>
        <taxon>Coelurosauria</taxon>
        <taxon>Aves</taxon>
        <taxon>Neognathae</taxon>
        <taxon>Neoaves</taxon>
        <taxon>Telluraves</taxon>
        <taxon>Australaves</taxon>
        <taxon>Passeriformes</taxon>
        <taxon>Tyrannidae</taxon>
        <taxon>Sapayoa</taxon>
    </lineage>
</organism>
<comment type="caution">
    <text evidence="14">The sequence shown here is derived from an EMBL/GenBank/DDBJ whole genome shotgun (WGS) entry which is preliminary data.</text>
</comment>
<evidence type="ECO:0000256" key="2">
    <source>
        <dbReference type="ARBA" id="ARBA00004651"/>
    </source>
</evidence>
<dbReference type="Proteomes" id="UP000589485">
    <property type="component" value="Unassembled WGS sequence"/>
</dbReference>
<evidence type="ECO:0000256" key="11">
    <source>
        <dbReference type="ARBA" id="ARBA00023288"/>
    </source>
</evidence>
<feature type="domain" description="Gasdermin pore forming" evidence="12">
    <location>
        <begin position="1"/>
        <end position="236"/>
    </location>
</feature>
<dbReference type="GO" id="GO:0005737">
    <property type="term" value="C:cytoplasm"/>
    <property type="evidence" value="ECO:0007669"/>
    <property type="project" value="UniProtKB-SubCell"/>
</dbReference>
<evidence type="ECO:0000256" key="3">
    <source>
        <dbReference type="ARBA" id="ARBA00009279"/>
    </source>
</evidence>
<reference evidence="14 15" key="1">
    <citation type="submission" date="2019-09" db="EMBL/GenBank/DDBJ databases">
        <title>Bird 10,000 Genomes (B10K) Project - Family phase.</title>
        <authorList>
            <person name="Zhang G."/>
        </authorList>
    </citation>
    <scope>NUCLEOTIDE SEQUENCE [LARGE SCALE GENOMIC DNA]</scope>
    <source>
        <strain evidence="14">B10K-DU-030-41</strain>
        <tissue evidence="14">Muscle</tissue>
    </source>
</reference>
<dbReference type="GO" id="GO:0012501">
    <property type="term" value="P:programmed cell death"/>
    <property type="evidence" value="ECO:0007669"/>
    <property type="project" value="UniProtKB-KW"/>
</dbReference>
<sequence length="486" mass="54108">MFAKATKNFVRETDCGGDLIPVSHLNASDKLQLLSLVTKRRKFWCWQKPKYHFLTVTLSDVLTEDKPIKPVIVESDFAKYMGKFEDFVQGSIEASFVRISLGAGGKGYVENQSSFGNLRKQEIDLQQLMKDVKDRTIDLNSSLLQQVMERKREVLCILREKIITTQKCTISEHVQTEEKVSGVMGCTAKTVKVSVSENGSVVKDSSVILEIPPATAIAYGVIELFIKHNGQFALHYYLCSWKLGCQGVVMNGLMKHIAKMLTVFTGTSVEVLSFTFYCFLGKDLSWLKTHFQPFVKLPEGKRRALYKTLCELLLHEEMMTALGDVFDDICTGDKPDLKELKLAEQRDLLDFLQLLGCSLQSELLQKYQPQDEELFSAAHLLISAISELSDSTLVLLRACCDLQVVPALCCLPNVASADGTVALSSPLVATLTDRGRSDVLQRLFASSNINLEMTESSVKAVTMKEPGFFPLVLYVALYGLHALGGN</sequence>
<keyword evidence="11" id="KW-0449">Lipoprotein</keyword>
<keyword evidence="10" id="KW-0564">Palmitate</keyword>
<dbReference type="InterPro" id="IPR041263">
    <property type="entry name" value="Gasdermin_PUB"/>
</dbReference>
<feature type="non-terminal residue" evidence="14">
    <location>
        <position position="486"/>
    </location>
</feature>
<accession>A0A7K7SYG0</accession>
<evidence type="ECO:0000256" key="9">
    <source>
        <dbReference type="ARBA" id="ARBA00023136"/>
    </source>
</evidence>
<evidence type="ECO:0000256" key="10">
    <source>
        <dbReference type="ARBA" id="ARBA00023139"/>
    </source>
</evidence>
<dbReference type="GO" id="GO:0005886">
    <property type="term" value="C:plasma membrane"/>
    <property type="evidence" value="ECO:0007669"/>
    <property type="project" value="UniProtKB-SubCell"/>
</dbReference>